<sequence>MTTDPATAPDDPGADAGPPRAVLIAAVALAVVTIGVALAIAANREGPPAPVALPSTSAPHADDPACRALDRALPQRLGTYRRAPLAQPAPHGAAAWRADPRGEPVVLRCGLDRPAGFVVGSPIQVVDRVQWFETAAGEQSAGPGLPTTDAAAFTWYTVDRPVYVALTLPPDSGPTPIQEISDVIDRAVAAVPIDPGRPD</sequence>
<dbReference type="InterPro" id="IPR021903">
    <property type="entry name" value="DUF3515"/>
</dbReference>
<keyword evidence="1" id="KW-0812">Transmembrane</keyword>
<dbReference type="OrthoDB" id="4422435at2"/>
<comment type="caution">
    <text evidence="2">The sequence shown here is derived from an EMBL/GenBank/DDBJ whole genome shotgun (WGS) entry which is preliminary data.</text>
</comment>
<name>A0A557XUS9_9MYCO</name>
<accession>A0A557XUS9</accession>
<evidence type="ECO:0000313" key="2">
    <source>
        <dbReference type="EMBL" id="TVS89749.1"/>
    </source>
</evidence>
<keyword evidence="3" id="KW-1185">Reference proteome</keyword>
<keyword evidence="1" id="KW-0472">Membrane</keyword>
<reference evidence="2 3" key="1">
    <citation type="submission" date="2019-07" db="EMBL/GenBank/DDBJ databases">
        <title>New Mycobacterium species.</title>
        <authorList>
            <person name="Tortoli E."/>
            <person name="Ghielmetti G."/>
            <person name="Friedel U."/>
            <person name="Trovato A."/>
        </authorList>
    </citation>
    <scope>NUCLEOTIDE SEQUENCE [LARGE SCALE GENOMIC DNA]</scope>
    <source>
        <strain evidence="2 3">16-83</strain>
    </source>
</reference>
<dbReference type="RefSeq" id="WP_144951343.1">
    <property type="nucleotide sequence ID" value="NZ_VMQU01000039.1"/>
</dbReference>
<evidence type="ECO:0000256" key="1">
    <source>
        <dbReference type="SAM" id="Phobius"/>
    </source>
</evidence>
<dbReference type="Pfam" id="PF12028">
    <property type="entry name" value="DUF3515"/>
    <property type="match status" value="1"/>
</dbReference>
<dbReference type="EMBL" id="VMQU01000039">
    <property type="protein sequence ID" value="TVS89749.1"/>
    <property type="molecule type" value="Genomic_DNA"/>
</dbReference>
<feature type="transmembrane region" description="Helical" evidence="1">
    <location>
        <begin position="20"/>
        <end position="41"/>
    </location>
</feature>
<protein>
    <submittedName>
        <fullName evidence="2">DUF3515 domain-containing protein</fullName>
    </submittedName>
</protein>
<keyword evidence="1" id="KW-1133">Transmembrane helix</keyword>
<proteinExistence type="predicted"/>
<dbReference type="AlphaFoldDB" id="A0A557XUS9"/>
<dbReference type="Proteomes" id="UP000320513">
    <property type="component" value="Unassembled WGS sequence"/>
</dbReference>
<organism evidence="2 3">
    <name type="scientific">Mycobacterium helveticum</name>
    <dbReference type="NCBI Taxonomy" id="2592811"/>
    <lineage>
        <taxon>Bacteria</taxon>
        <taxon>Bacillati</taxon>
        <taxon>Actinomycetota</taxon>
        <taxon>Actinomycetes</taxon>
        <taxon>Mycobacteriales</taxon>
        <taxon>Mycobacteriaceae</taxon>
        <taxon>Mycobacterium</taxon>
    </lineage>
</organism>
<gene>
    <name evidence="2" type="ORF">FPZ47_11405</name>
</gene>
<evidence type="ECO:0000313" key="3">
    <source>
        <dbReference type="Proteomes" id="UP000320513"/>
    </source>
</evidence>